<dbReference type="Proteomes" id="UP001264980">
    <property type="component" value="Unassembled WGS sequence"/>
</dbReference>
<dbReference type="EMBL" id="JAVDTI010000003">
    <property type="protein sequence ID" value="MDR6806902.1"/>
    <property type="molecule type" value="Genomic_DNA"/>
</dbReference>
<dbReference type="InterPro" id="IPR026444">
    <property type="entry name" value="Secre_tail"/>
</dbReference>
<dbReference type="NCBIfam" id="TIGR04183">
    <property type="entry name" value="Por_Secre_tail"/>
    <property type="match status" value="1"/>
</dbReference>
<keyword evidence="2" id="KW-0677">Repeat</keyword>
<dbReference type="InterPro" id="IPR000413">
    <property type="entry name" value="Integrin_alpha"/>
</dbReference>
<evidence type="ECO:0000256" key="3">
    <source>
        <dbReference type="ARBA" id="ARBA00023180"/>
    </source>
</evidence>
<dbReference type="PANTHER" id="PTHR23220:SF122">
    <property type="entry name" value="INTEGRIN ALPHA-PS1"/>
    <property type="match status" value="1"/>
</dbReference>
<evidence type="ECO:0000259" key="5">
    <source>
        <dbReference type="Pfam" id="PF18962"/>
    </source>
</evidence>
<feature type="signal peptide" evidence="4">
    <location>
        <begin position="1"/>
        <end position="19"/>
    </location>
</feature>
<dbReference type="InterPro" id="IPR028994">
    <property type="entry name" value="Integrin_alpha_N"/>
</dbReference>
<accession>A0ABU1R0G4</accession>
<dbReference type="InterPro" id="IPR013517">
    <property type="entry name" value="FG-GAP"/>
</dbReference>
<dbReference type="InterPro" id="IPR013519">
    <property type="entry name" value="Int_alpha_beta-p"/>
</dbReference>
<protein>
    <recommendedName>
        <fullName evidence="5">Secretion system C-terminal sorting domain-containing protein</fullName>
    </recommendedName>
</protein>
<dbReference type="SMART" id="SM00191">
    <property type="entry name" value="Int_alpha"/>
    <property type="match status" value="14"/>
</dbReference>
<keyword evidence="3" id="KW-0325">Glycoprotein</keyword>
<evidence type="ECO:0000256" key="1">
    <source>
        <dbReference type="ARBA" id="ARBA00022729"/>
    </source>
</evidence>
<feature type="chain" id="PRO_5045566995" description="Secretion system C-terminal sorting domain-containing protein" evidence="4">
    <location>
        <begin position="20"/>
        <end position="1360"/>
    </location>
</feature>
<dbReference type="Pfam" id="PF01839">
    <property type="entry name" value="FG-GAP"/>
    <property type="match status" value="14"/>
</dbReference>
<dbReference type="PROSITE" id="PS51470">
    <property type="entry name" value="FG_GAP"/>
    <property type="match status" value="13"/>
</dbReference>
<dbReference type="Gene3D" id="2.130.10.130">
    <property type="entry name" value="Integrin alpha, N-terminal"/>
    <property type="match status" value="7"/>
</dbReference>
<sequence length="1360" mass="142555">MKKIYKYLFLPLFAFCIWAVQKNDIFVTPGKTSNKLSFQTTTAKKNVLVPDSAAIRNIKNVIASREYHITYDDQTRSFQSPNRRQNLRATYEPGALTIRKRVDSTHSGFTVKLLNKGVFADDKLLYAVAPESDITHSENKVVIDHGHFTEEFINNEEGIRQNFIVDQAPKGVKSLEVKLAVAGATVRDLGHNELHFVTGTGAAGQEGELVYNGLKCWDADGKILDATLAYANNQIEIKVGVANANFPVTIDPLTNSGPVGANKMLEIHQFYAWMGYSVSTAGDVNGDGYSDVIVGAPMYDNGQTDEGAAFVFPGTAAGISLAAKVLQSNQVNAQAGTSVSSAGDVNGDGYSDVLVGAPYYDGGQTDEGAVFLYLGSAAGLNTNPAKILEINQIEANFGISVAMAGDVNGDGRSDILVGAHRYDNGQLNEGAAFLYYGNAASVGAGAVTLEANQAGAMMGYSVASAGDVTGDGYSDVMVGARLYSNGQAYEGAVFIYKGSASGLIKDNPLRLESNQVDARFGHSLAAAGDVNGDQVADIIVGAYLYDSTQVNQGAAFLYFGTASSQMPVSGRMMITLPQREAQFGWAVAGAGDVNGDGFSDFMVGARYYDNEKANEGGAFIYYGGISENFNWSDVMITGQQQDAWLGSALAPAGDVNGDGYSDLIIGSYTYDNGQTDEGVALIYHGGGLPGIETAGNWLADSAASRRFGSVVADAGDINGDGFDDVLISAPGTDPAAPGRTWIVYGSIYGIHEAWFSEKTIIAFGRTVAGAGDINGDGYADIIIGNPNYTNTGNGGEARIYYGSPTGLNTINYVTLTEPSNGSLFGAAVSSATDLNGDHYADIVIGAPKYKVDNEVRGAAFVYYGAPTGVITTPKILPGKSNNASMGAAVAGLGDTNGDGFDDLIVGAPTTNTPAVEAGAAWVYYGSASGVDNSTTFLKSEYSNTRFGTSVAAAGDVNGDGFLDAVVGIPGWEISKSGAIAVYYGQAAGLQESLKQFHYGSPSDTGFGTSVSGAGDLNGDGYSDLIVGSPDYSSMQLKIGRFTVIPGNYPGANGPGTVTGWVAAGAATMDQMGTSVSGAGDVNGDGFSDIIVGIPGYDTPTAQEAGRIRTYFGGGEFTAQNESLLARRANLTLYNAGTLTPYAPANPGQDAETTFDLNLIFHSFLGRNKGKVVWETKMPAQPFSKVGNTSIANSVQYTGSMPAYEDFGPAGMSEKKFIVSVTKLSAGTKVRARVKFDPVLAITGQMYGPWRYPSTLVSGKSVSPAPQEMASSLRMAAEMTENVGESVSIYPNPASERLFIRSNSQNAITGIRLVTASGTAIYSSGKAQTEIDLRNIAPGMYVLVTKHADGSELSHKVAVRK</sequence>
<feature type="domain" description="Secretion system C-terminal sorting" evidence="5">
    <location>
        <begin position="1288"/>
        <end position="1356"/>
    </location>
</feature>
<proteinExistence type="predicted"/>
<dbReference type="PRINTS" id="PR01185">
    <property type="entry name" value="INTEGRINA"/>
</dbReference>
<dbReference type="PANTHER" id="PTHR23220">
    <property type="entry name" value="INTEGRIN ALPHA"/>
    <property type="match status" value="1"/>
</dbReference>
<keyword evidence="7" id="KW-1185">Reference proteome</keyword>
<dbReference type="SUPFAM" id="SSF69318">
    <property type="entry name" value="Integrin alpha N-terminal domain"/>
    <property type="match status" value="6"/>
</dbReference>
<keyword evidence="1 4" id="KW-0732">Signal</keyword>
<name>A0ABU1R0G4_9BACT</name>
<evidence type="ECO:0000313" key="6">
    <source>
        <dbReference type="EMBL" id="MDR6806902.1"/>
    </source>
</evidence>
<evidence type="ECO:0000256" key="2">
    <source>
        <dbReference type="ARBA" id="ARBA00022737"/>
    </source>
</evidence>
<comment type="caution">
    <text evidence="6">The sequence shown here is derived from an EMBL/GenBank/DDBJ whole genome shotgun (WGS) entry which is preliminary data.</text>
</comment>
<evidence type="ECO:0000313" key="7">
    <source>
        <dbReference type="Proteomes" id="UP001264980"/>
    </source>
</evidence>
<gene>
    <name evidence="6" type="ORF">J2W84_003950</name>
</gene>
<reference evidence="6 7" key="1">
    <citation type="submission" date="2023-07" db="EMBL/GenBank/DDBJ databases">
        <title>Sorghum-associated microbial communities from plants grown in Nebraska, USA.</title>
        <authorList>
            <person name="Schachtman D."/>
        </authorList>
    </citation>
    <scope>NUCLEOTIDE SEQUENCE [LARGE SCALE GENOMIC DNA]</scope>
    <source>
        <strain evidence="6 7">BE57</strain>
    </source>
</reference>
<organism evidence="6 7">
    <name type="scientific">Dyadobacter fermentans</name>
    <dbReference type="NCBI Taxonomy" id="94254"/>
    <lineage>
        <taxon>Bacteria</taxon>
        <taxon>Pseudomonadati</taxon>
        <taxon>Bacteroidota</taxon>
        <taxon>Cytophagia</taxon>
        <taxon>Cytophagales</taxon>
        <taxon>Spirosomataceae</taxon>
        <taxon>Dyadobacter</taxon>
    </lineage>
</organism>
<evidence type="ECO:0000256" key="4">
    <source>
        <dbReference type="SAM" id="SignalP"/>
    </source>
</evidence>
<dbReference type="RefSeq" id="WP_309986432.1">
    <property type="nucleotide sequence ID" value="NZ_JAVDTI010000003.1"/>
</dbReference>
<dbReference type="Pfam" id="PF18962">
    <property type="entry name" value="Por_Secre_tail"/>
    <property type="match status" value="1"/>
</dbReference>